<dbReference type="Proteomes" id="UP001497444">
    <property type="component" value="Chromosome 10"/>
</dbReference>
<evidence type="ECO:0000256" key="1">
    <source>
        <dbReference type="SAM" id="MobiDB-lite"/>
    </source>
</evidence>
<feature type="region of interest" description="Disordered" evidence="1">
    <location>
        <begin position="208"/>
        <end position="257"/>
    </location>
</feature>
<dbReference type="PANTHER" id="PTHR35722">
    <property type="entry name" value="MAL D 1-ASSOCIATED PROTEIN"/>
    <property type="match status" value="1"/>
</dbReference>
<dbReference type="EMBL" id="OZ020105">
    <property type="protein sequence ID" value="CAK9257143.1"/>
    <property type="molecule type" value="Genomic_DNA"/>
</dbReference>
<feature type="region of interest" description="Disordered" evidence="1">
    <location>
        <begin position="125"/>
        <end position="175"/>
    </location>
</feature>
<dbReference type="PANTHER" id="PTHR35722:SF1">
    <property type="entry name" value="MAL D 1-ASSOCIATED PROTEIN"/>
    <property type="match status" value="1"/>
</dbReference>
<proteinExistence type="predicted"/>
<dbReference type="InterPro" id="IPR053346">
    <property type="entry name" value="Fra_a_1-associated"/>
</dbReference>
<name>A0ABP0VTQ1_9BRYO</name>
<accession>A0ABP0VTQ1</accession>
<feature type="compositionally biased region" description="Polar residues" evidence="1">
    <location>
        <begin position="239"/>
        <end position="257"/>
    </location>
</feature>
<feature type="region of interest" description="Disordered" evidence="1">
    <location>
        <begin position="1"/>
        <end position="31"/>
    </location>
</feature>
<keyword evidence="3" id="KW-1185">Reference proteome</keyword>
<evidence type="ECO:0000313" key="3">
    <source>
        <dbReference type="Proteomes" id="UP001497444"/>
    </source>
</evidence>
<evidence type="ECO:0000313" key="2">
    <source>
        <dbReference type="EMBL" id="CAK9257143.1"/>
    </source>
</evidence>
<reference evidence="2" key="1">
    <citation type="submission" date="2024-02" db="EMBL/GenBank/DDBJ databases">
        <authorList>
            <consortium name="ELIXIR-Norway"/>
            <consortium name="Elixir Norway"/>
        </authorList>
    </citation>
    <scope>NUCLEOTIDE SEQUENCE</scope>
</reference>
<protein>
    <submittedName>
        <fullName evidence="2">Uncharacterized protein</fullName>
    </submittedName>
</protein>
<gene>
    <name evidence="2" type="ORF">CSSPJE1EN1_LOCUS2621</name>
</gene>
<organism evidence="2 3">
    <name type="scientific">Sphagnum jensenii</name>
    <dbReference type="NCBI Taxonomy" id="128206"/>
    <lineage>
        <taxon>Eukaryota</taxon>
        <taxon>Viridiplantae</taxon>
        <taxon>Streptophyta</taxon>
        <taxon>Embryophyta</taxon>
        <taxon>Bryophyta</taxon>
        <taxon>Sphagnophytina</taxon>
        <taxon>Sphagnopsida</taxon>
        <taxon>Sphagnales</taxon>
        <taxon>Sphagnaceae</taxon>
        <taxon>Sphagnum</taxon>
    </lineage>
</organism>
<sequence>MDETGWVEVTREGGKKQGQLQDLSPDQQQSNALMVPKFDSSDPCTYSTMRKYSCSMSAGSDSSEPVQRCHRIEQLLKKCPGRPVEIVESKSEYTERDIATRSMIWGGKDGDELVAVPRESMDSDWLRNMMPRPFGDSEWQRGSQHREESNDSSTRSTIPSPFGGQQGGHPGGVLGAFEDLVTESEHLAQSFLQVFGLDSNERNFSGNLFGDLFQGHQGRDQQKPGAIPEAFPYKPPPAQSTSPKANFFNTPTDFQEV</sequence>
<feature type="compositionally biased region" description="Low complexity" evidence="1">
    <location>
        <begin position="17"/>
        <end position="30"/>
    </location>
</feature>
<feature type="compositionally biased region" description="Gly residues" evidence="1">
    <location>
        <begin position="164"/>
        <end position="174"/>
    </location>
</feature>